<reference evidence="1 2" key="1">
    <citation type="submission" date="2016-08" db="EMBL/GenBank/DDBJ databases">
        <authorList>
            <person name="Seilhamer J.J."/>
        </authorList>
    </citation>
    <scope>NUCLEOTIDE SEQUENCE [LARGE SCALE GENOMIC DNA]</scope>
    <source>
        <strain evidence="1 2">A37T2</strain>
    </source>
</reference>
<dbReference type="AlphaFoldDB" id="A0A1C4BBY8"/>
<keyword evidence="2" id="KW-1185">Reference proteome</keyword>
<proteinExistence type="predicted"/>
<dbReference type="GO" id="GO:0003723">
    <property type="term" value="F:RNA binding"/>
    <property type="evidence" value="ECO:0007669"/>
    <property type="project" value="InterPro"/>
</dbReference>
<dbReference type="STRING" id="1335309.GA0116948_10329"/>
<organism evidence="1 2">
    <name type="scientific">Chitinophaga costaii</name>
    <dbReference type="NCBI Taxonomy" id="1335309"/>
    <lineage>
        <taxon>Bacteria</taxon>
        <taxon>Pseudomonadati</taxon>
        <taxon>Bacteroidota</taxon>
        <taxon>Chitinophagia</taxon>
        <taxon>Chitinophagales</taxon>
        <taxon>Chitinophagaceae</taxon>
        <taxon>Chitinophaga</taxon>
    </lineage>
</organism>
<dbReference type="Pfam" id="PF09907">
    <property type="entry name" value="HigB_toxin"/>
    <property type="match status" value="1"/>
</dbReference>
<accession>A0A1C4BBY8</accession>
<gene>
    <name evidence="1" type="ORF">GA0116948_10329</name>
</gene>
<dbReference type="EMBL" id="FMAR01000003">
    <property type="protein sequence ID" value="SCC04367.1"/>
    <property type="molecule type" value="Genomic_DNA"/>
</dbReference>
<dbReference type="GO" id="GO:0110001">
    <property type="term" value="C:toxin-antitoxin complex"/>
    <property type="evidence" value="ECO:0007669"/>
    <property type="project" value="InterPro"/>
</dbReference>
<sequence>MVTIYVDLQMRIIAVRTLEECYEEFPPGAQALLSWHDEAAVADWSNSNELKSQYRNASMLTDKRVVFNIHGNTYRLIADIEYRLRIVFVVWFGTHAQYDKIDAKKISYAKTNKK</sequence>
<dbReference type="InterPro" id="IPR018669">
    <property type="entry name" value="Toxin_HigB"/>
</dbReference>
<evidence type="ECO:0000313" key="2">
    <source>
        <dbReference type="Proteomes" id="UP000242818"/>
    </source>
</evidence>
<dbReference type="GO" id="GO:0004519">
    <property type="term" value="F:endonuclease activity"/>
    <property type="evidence" value="ECO:0007669"/>
    <property type="project" value="InterPro"/>
</dbReference>
<dbReference type="Proteomes" id="UP000242818">
    <property type="component" value="Unassembled WGS sequence"/>
</dbReference>
<dbReference type="RefSeq" id="WP_205686050.1">
    <property type="nucleotide sequence ID" value="NZ_FMAR01000003.1"/>
</dbReference>
<evidence type="ECO:0000313" key="1">
    <source>
        <dbReference type="EMBL" id="SCC04367.1"/>
    </source>
</evidence>
<name>A0A1C4BBY8_9BACT</name>
<protein>
    <submittedName>
        <fullName evidence="1">mRNA interferase HigB</fullName>
    </submittedName>
</protein>